<reference evidence="2 3" key="1">
    <citation type="journal article" date="2020" name="Phytopathology">
        <title>Genome Sequence Resources of Colletotrichum truncatum, C. plurivorum, C. musicola, and C. sojae: Four Species Pathogenic to Soybean (Glycine max).</title>
        <authorList>
            <person name="Rogerio F."/>
            <person name="Boufleur T.R."/>
            <person name="Ciampi-Guillardi M."/>
            <person name="Sukno S.A."/>
            <person name="Thon M.R."/>
            <person name="Massola Junior N.S."/>
            <person name="Baroncelli R."/>
        </authorList>
    </citation>
    <scope>NUCLEOTIDE SEQUENCE [LARGE SCALE GENOMIC DNA]</scope>
    <source>
        <strain evidence="2 3">LFN0009</strain>
    </source>
</reference>
<feature type="region of interest" description="Disordered" evidence="1">
    <location>
        <begin position="26"/>
        <end position="108"/>
    </location>
</feature>
<dbReference type="AlphaFoldDB" id="A0A8H6J5B3"/>
<sequence length="158" mass="17624">MMLTYSNPGSRIAHCLHIVKVPDFAKPASPSRYKYADKAEDTKPAAEKSTEEPKADIAERPETSSPGVQAQDEGKGDGRQWEVVNPPKEEQEEDSKNTSQQEGGFAGNFSLQLGWGKWKFTPLSWEVNVNDQVAHDRNQEGHGRARQSPDQDTEKESK</sequence>
<dbReference type="Proteomes" id="UP000652219">
    <property type="component" value="Unassembled WGS sequence"/>
</dbReference>
<feature type="compositionally biased region" description="Basic and acidic residues" evidence="1">
    <location>
        <begin position="133"/>
        <end position="158"/>
    </location>
</feature>
<organism evidence="2 3">
    <name type="scientific">Colletotrichum sojae</name>
    <dbReference type="NCBI Taxonomy" id="2175907"/>
    <lineage>
        <taxon>Eukaryota</taxon>
        <taxon>Fungi</taxon>
        <taxon>Dikarya</taxon>
        <taxon>Ascomycota</taxon>
        <taxon>Pezizomycotina</taxon>
        <taxon>Sordariomycetes</taxon>
        <taxon>Hypocreomycetidae</taxon>
        <taxon>Glomerellales</taxon>
        <taxon>Glomerellaceae</taxon>
        <taxon>Colletotrichum</taxon>
        <taxon>Colletotrichum orchidearum species complex</taxon>
    </lineage>
</organism>
<proteinExistence type="predicted"/>
<evidence type="ECO:0000313" key="3">
    <source>
        <dbReference type="Proteomes" id="UP000652219"/>
    </source>
</evidence>
<evidence type="ECO:0000256" key="1">
    <source>
        <dbReference type="SAM" id="MobiDB-lite"/>
    </source>
</evidence>
<evidence type="ECO:0000313" key="2">
    <source>
        <dbReference type="EMBL" id="KAF6806426.1"/>
    </source>
</evidence>
<comment type="caution">
    <text evidence="2">The sequence shown here is derived from an EMBL/GenBank/DDBJ whole genome shotgun (WGS) entry which is preliminary data.</text>
</comment>
<keyword evidence="3" id="KW-1185">Reference proteome</keyword>
<name>A0A8H6J5B3_9PEZI</name>
<gene>
    <name evidence="2" type="ORF">CSOJ01_08846</name>
</gene>
<feature type="compositionally biased region" description="Basic and acidic residues" evidence="1">
    <location>
        <begin position="34"/>
        <end position="62"/>
    </location>
</feature>
<feature type="region of interest" description="Disordered" evidence="1">
    <location>
        <begin position="131"/>
        <end position="158"/>
    </location>
</feature>
<accession>A0A8H6J5B3</accession>
<protein>
    <submittedName>
        <fullName evidence="2">Uncharacterized protein</fullName>
    </submittedName>
</protein>
<dbReference type="EMBL" id="WIGN01000159">
    <property type="protein sequence ID" value="KAF6806426.1"/>
    <property type="molecule type" value="Genomic_DNA"/>
</dbReference>